<dbReference type="Gene3D" id="3.30.200.20">
    <property type="entry name" value="Phosphorylase Kinase, domain 1"/>
    <property type="match status" value="1"/>
</dbReference>
<protein>
    <recommendedName>
        <fullName evidence="5">Protein kinase domain-containing protein</fullName>
    </recommendedName>
</protein>
<feature type="domain" description="Protein kinase" evidence="5">
    <location>
        <begin position="8"/>
        <end position="102"/>
    </location>
</feature>
<dbReference type="AlphaFoldDB" id="A0A383F3N7"/>
<keyword evidence="2" id="KW-0547">Nucleotide-binding</keyword>
<dbReference type="GO" id="GO:0004674">
    <property type="term" value="F:protein serine/threonine kinase activity"/>
    <property type="evidence" value="ECO:0007669"/>
    <property type="project" value="TreeGrafter"/>
</dbReference>
<reference evidence="6" key="1">
    <citation type="submission" date="2018-05" db="EMBL/GenBank/DDBJ databases">
        <authorList>
            <person name="Lanie J.A."/>
            <person name="Ng W.-L."/>
            <person name="Kazmierczak K.M."/>
            <person name="Andrzejewski T.M."/>
            <person name="Davidsen T.M."/>
            <person name="Wayne K.J."/>
            <person name="Tettelin H."/>
            <person name="Glass J.I."/>
            <person name="Rusch D."/>
            <person name="Podicherti R."/>
            <person name="Tsui H.-C.T."/>
            <person name="Winkler M.E."/>
        </authorList>
    </citation>
    <scope>NUCLEOTIDE SEQUENCE</scope>
</reference>
<dbReference type="Pfam" id="PF00069">
    <property type="entry name" value="Pkinase"/>
    <property type="match status" value="1"/>
</dbReference>
<dbReference type="InterPro" id="IPR000719">
    <property type="entry name" value="Prot_kinase_dom"/>
</dbReference>
<dbReference type="PANTHER" id="PTHR43289:SF6">
    <property type="entry name" value="SERINE_THREONINE-PROTEIN KINASE NEKL-3"/>
    <property type="match status" value="1"/>
</dbReference>
<name>A0A383F3N7_9ZZZZ</name>
<dbReference type="GO" id="GO:0005524">
    <property type="term" value="F:ATP binding"/>
    <property type="evidence" value="ECO:0007669"/>
    <property type="project" value="UniProtKB-KW"/>
</dbReference>
<feature type="non-terminal residue" evidence="6">
    <location>
        <position position="102"/>
    </location>
</feature>
<evidence type="ECO:0000256" key="4">
    <source>
        <dbReference type="ARBA" id="ARBA00022840"/>
    </source>
</evidence>
<evidence type="ECO:0000256" key="3">
    <source>
        <dbReference type="ARBA" id="ARBA00022777"/>
    </source>
</evidence>
<evidence type="ECO:0000256" key="2">
    <source>
        <dbReference type="ARBA" id="ARBA00022741"/>
    </source>
</evidence>
<sequence>MAEQVGRYQTQEVLGSGGQAVVWRAVNQDDDSEIALKVMHTGASNEPKMVNELRNEAETLKTFDHPNIVRVLEFNTDLDADKAFIAMELVPNVLSKEELPLS</sequence>
<gene>
    <name evidence="6" type="ORF">METZ01_LOCUS516601</name>
</gene>
<dbReference type="PANTHER" id="PTHR43289">
    <property type="entry name" value="MITOGEN-ACTIVATED PROTEIN KINASE KINASE KINASE 20-RELATED"/>
    <property type="match status" value="1"/>
</dbReference>
<dbReference type="EMBL" id="UINC01231279">
    <property type="protein sequence ID" value="SVE63747.1"/>
    <property type="molecule type" value="Genomic_DNA"/>
</dbReference>
<keyword evidence="4" id="KW-0067">ATP-binding</keyword>
<organism evidence="6">
    <name type="scientific">marine metagenome</name>
    <dbReference type="NCBI Taxonomy" id="408172"/>
    <lineage>
        <taxon>unclassified sequences</taxon>
        <taxon>metagenomes</taxon>
        <taxon>ecological metagenomes</taxon>
    </lineage>
</organism>
<evidence type="ECO:0000256" key="1">
    <source>
        <dbReference type="ARBA" id="ARBA00022679"/>
    </source>
</evidence>
<keyword evidence="1" id="KW-0808">Transferase</keyword>
<evidence type="ECO:0000313" key="6">
    <source>
        <dbReference type="EMBL" id="SVE63747.1"/>
    </source>
</evidence>
<dbReference type="InterPro" id="IPR011009">
    <property type="entry name" value="Kinase-like_dom_sf"/>
</dbReference>
<keyword evidence="3" id="KW-0418">Kinase</keyword>
<evidence type="ECO:0000259" key="5">
    <source>
        <dbReference type="PROSITE" id="PS50011"/>
    </source>
</evidence>
<proteinExistence type="predicted"/>
<dbReference type="PROSITE" id="PS50011">
    <property type="entry name" value="PROTEIN_KINASE_DOM"/>
    <property type="match status" value="1"/>
</dbReference>
<dbReference type="SUPFAM" id="SSF56112">
    <property type="entry name" value="Protein kinase-like (PK-like)"/>
    <property type="match status" value="1"/>
</dbReference>
<accession>A0A383F3N7</accession>